<dbReference type="PROSITE" id="PS50106">
    <property type="entry name" value="PDZ"/>
    <property type="match status" value="1"/>
</dbReference>
<dbReference type="CDD" id="cd14473">
    <property type="entry name" value="FERM_B-lobe"/>
    <property type="match status" value="1"/>
</dbReference>
<dbReference type="InterPro" id="IPR018980">
    <property type="entry name" value="FERM_PH-like_C"/>
</dbReference>
<dbReference type="PANTHER" id="PTHR46900">
    <property type="entry name" value="TYROSINE-PROTEIN PHOSPHATASE NON-RECEPTOR TYPE 13"/>
    <property type="match status" value="1"/>
</dbReference>
<evidence type="ECO:0000313" key="4">
    <source>
        <dbReference type="Proteomes" id="UP001148838"/>
    </source>
</evidence>
<dbReference type="Pfam" id="PF00373">
    <property type="entry name" value="FERM_M"/>
    <property type="match status" value="1"/>
</dbReference>
<dbReference type="InterPro" id="IPR001478">
    <property type="entry name" value="PDZ"/>
</dbReference>
<sequence>MVKKDVINIGFSLNNKEERPHRHPVQRAPSRLYRAAVPSKEVDSRAKYCCPNTCIGPEFIVRATKPSKVIHLKGVRDSCRKKVVVILLNGQKIDVSCDPNITTAGQIFEVVVISEEFEDNFTLGLAALLDGDFAFIPHETKLYKVAPAGWRGDNKKHILPSFTFTLYLRVKFFLPSLRGIRYWTMKHLLYLQLRRSLLEQQIQCDMNQHVSLSGLALQSEFGDYSDQEHGSGDYFLLEHYIPESLLTQHEDGNSLKTRMKILHKERCGLDPGRAEEIYITLVQMMKGYSSHYYNAIWETKDGTNREMLLEINSQGLTLHESHCNERQVYEFFVWKKIQLLSYSKQYLFITPQNDNKGTNKPTKYKLHMNHKKSFFVFHLASFHHQISMKLRSDVNSLQSLTAEFGVSIKNYLGRENKLYQVENNENNTLHRQHVFVTPALALSANSKRIQNTVKQKTITGSHAEMEVNGDNVASFNKSSEPSHCLESINIEEHQNKENENPVSMREGCRYMSKNENRKATKMGSSSRVPGQNVYSTLLRNTVNNFNDTNTIHRVKVKMGTKVFGEVQKENNSSQKTISTVSTSQAPEISSQSSVQDVYVLNSSIKSAEEKFEVDFQESLSESLLEKFDSVACKEERMLRVVKIKRDECGTLGLQITEGSDRGLYVQSVLPDGPASSLGTVHRGDQLIAMDGHSLLNLNYEEAMDLFRCSGTEVEIVLSQIIPDTESYETLSKPRDINESRDYDALEMPVTNPKLSDHGESAIESDCGEKHLVPNLNVESSGAVPVEDFYLNSIRYEVASEGNSGGRDSEMMSTPIATPIKRRREHQQTERHDGIRAVCCVHAEDD</sequence>
<dbReference type="SMART" id="SM00228">
    <property type="entry name" value="PDZ"/>
    <property type="match status" value="1"/>
</dbReference>
<dbReference type="SUPFAM" id="SSF47031">
    <property type="entry name" value="Second domain of FERM"/>
    <property type="match status" value="1"/>
</dbReference>
<evidence type="ECO:0000259" key="1">
    <source>
        <dbReference type="PROSITE" id="PS50057"/>
    </source>
</evidence>
<dbReference type="InterPro" id="IPR014352">
    <property type="entry name" value="FERM/acyl-CoA-bd_prot_sf"/>
</dbReference>
<organism evidence="3 4">
    <name type="scientific">Periplaneta americana</name>
    <name type="common">American cockroach</name>
    <name type="synonym">Blatta americana</name>
    <dbReference type="NCBI Taxonomy" id="6978"/>
    <lineage>
        <taxon>Eukaryota</taxon>
        <taxon>Metazoa</taxon>
        <taxon>Ecdysozoa</taxon>
        <taxon>Arthropoda</taxon>
        <taxon>Hexapoda</taxon>
        <taxon>Insecta</taxon>
        <taxon>Pterygota</taxon>
        <taxon>Neoptera</taxon>
        <taxon>Polyneoptera</taxon>
        <taxon>Dictyoptera</taxon>
        <taxon>Blattodea</taxon>
        <taxon>Blattoidea</taxon>
        <taxon>Blattidae</taxon>
        <taxon>Blattinae</taxon>
        <taxon>Periplaneta</taxon>
    </lineage>
</organism>
<dbReference type="SUPFAM" id="SSF54236">
    <property type="entry name" value="Ubiquitin-like"/>
    <property type="match status" value="1"/>
</dbReference>
<evidence type="ECO:0000313" key="3">
    <source>
        <dbReference type="EMBL" id="KAJ4433507.1"/>
    </source>
</evidence>
<dbReference type="InterPro" id="IPR035963">
    <property type="entry name" value="FERM_2"/>
</dbReference>
<dbReference type="PROSITE" id="PS50057">
    <property type="entry name" value="FERM_3"/>
    <property type="match status" value="1"/>
</dbReference>
<dbReference type="CDD" id="cd17101">
    <property type="entry name" value="FERM_F1_PTPN13_like"/>
    <property type="match status" value="1"/>
</dbReference>
<dbReference type="Gene3D" id="1.20.80.10">
    <property type="match status" value="1"/>
</dbReference>
<evidence type="ECO:0000259" key="2">
    <source>
        <dbReference type="PROSITE" id="PS50106"/>
    </source>
</evidence>
<dbReference type="Gene3D" id="2.30.29.30">
    <property type="entry name" value="Pleckstrin-homology domain (PH domain)/Phosphotyrosine-binding domain (PTB)"/>
    <property type="match status" value="1"/>
</dbReference>
<proteinExistence type="predicted"/>
<feature type="domain" description="FERM" evidence="1">
    <location>
        <begin position="81"/>
        <end position="391"/>
    </location>
</feature>
<accession>A0ABQ8SIM0</accession>
<dbReference type="SMART" id="SM00295">
    <property type="entry name" value="B41"/>
    <property type="match status" value="1"/>
</dbReference>
<dbReference type="PANTHER" id="PTHR46900:SF2">
    <property type="entry name" value="TYROSINE-PROTEIN PHOSPHATASE NON-RECEPTOR TYPE 13"/>
    <property type="match status" value="1"/>
</dbReference>
<dbReference type="InterPro" id="IPR029071">
    <property type="entry name" value="Ubiquitin-like_domsf"/>
</dbReference>
<dbReference type="EMBL" id="JAJSOF020000027">
    <property type="protein sequence ID" value="KAJ4433507.1"/>
    <property type="molecule type" value="Genomic_DNA"/>
</dbReference>
<protein>
    <recommendedName>
        <fullName evidence="5">Tyrosine-protein phosphatase non-receptor type 13</fullName>
    </recommendedName>
</protein>
<dbReference type="PRINTS" id="PR00935">
    <property type="entry name" value="BAND41"/>
</dbReference>
<dbReference type="InterPro" id="IPR000299">
    <property type="entry name" value="FERM_domain"/>
</dbReference>
<dbReference type="Pfam" id="PF00595">
    <property type="entry name" value="PDZ"/>
    <property type="match status" value="1"/>
</dbReference>
<dbReference type="Proteomes" id="UP001148838">
    <property type="component" value="Unassembled WGS sequence"/>
</dbReference>
<dbReference type="SUPFAM" id="SSF50729">
    <property type="entry name" value="PH domain-like"/>
    <property type="match status" value="1"/>
</dbReference>
<gene>
    <name evidence="3" type="ORF">ANN_15816</name>
</gene>
<dbReference type="Gene3D" id="2.30.42.10">
    <property type="match status" value="1"/>
</dbReference>
<dbReference type="InterPro" id="IPR019748">
    <property type="entry name" value="FERM_central"/>
</dbReference>
<dbReference type="InterPro" id="IPR019749">
    <property type="entry name" value="Band_41_domain"/>
</dbReference>
<comment type="caution">
    <text evidence="3">The sequence shown here is derived from an EMBL/GenBank/DDBJ whole genome shotgun (WGS) entry which is preliminary data.</text>
</comment>
<evidence type="ECO:0008006" key="5">
    <source>
        <dbReference type="Google" id="ProtNLM"/>
    </source>
</evidence>
<dbReference type="SMART" id="SM01196">
    <property type="entry name" value="FERM_C"/>
    <property type="match status" value="1"/>
</dbReference>
<dbReference type="InterPro" id="IPR052074">
    <property type="entry name" value="NonRcpt_TyrProt_Phosphatase"/>
</dbReference>
<feature type="domain" description="PDZ" evidence="2">
    <location>
        <begin position="640"/>
        <end position="721"/>
    </location>
</feature>
<name>A0ABQ8SIM0_PERAM</name>
<dbReference type="InterPro" id="IPR011993">
    <property type="entry name" value="PH-like_dom_sf"/>
</dbReference>
<keyword evidence="4" id="KW-1185">Reference proteome</keyword>
<dbReference type="SUPFAM" id="SSF50156">
    <property type="entry name" value="PDZ domain-like"/>
    <property type="match status" value="1"/>
</dbReference>
<reference evidence="3 4" key="1">
    <citation type="journal article" date="2022" name="Allergy">
        <title>Genome assembly and annotation of Periplaneta americana reveal a comprehensive cockroach allergen profile.</title>
        <authorList>
            <person name="Wang L."/>
            <person name="Xiong Q."/>
            <person name="Saelim N."/>
            <person name="Wang L."/>
            <person name="Nong W."/>
            <person name="Wan A.T."/>
            <person name="Shi M."/>
            <person name="Liu X."/>
            <person name="Cao Q."/>
            <person name="Hui J.H.L."/>
            <person name="Sookrung N."/>
            <person name="Leung T.F."/>
            <person name="Tungtrongchitr A."/>
            <person name="Tsui S.K.W."/>
        </authorList>
    </citation>
    <scope>NUCLEOTIDE SEQUENCE [LARGE SCALE GENOMIC DNA]</scope>
    <source>
        <strain evidence="3">PWHHKU_190912</strain>
    </source>
</reference>
<dbReference type="InterPro" id="IPR036034">
    <property type="entry name" value="PDZ_sf"/>
</dbReference>